<accession>B2A6R8</accession>
<dbReference type="EMBL" id="CP001034">
    <property type="protein sequence ID" value="ACB84251.1"/>
    <property type="molecule type" value="Genomic_DNA"/>
</dbReference>
<reference evidence="1 2" key="1">
    <citation type="submission" date="2008-04" db="EMBL/GenBank/DDBJ databases">
        <title>Complete sequence of chromosome of Natranaerobius thermophilus JW/NM-WN-LF.</title>
        <authorList>
            <consortium name="US DOE Joint Genome Institute"/>
            <person name="Copeland A."/>
            <person name="Lucas S."/>
            <person name="Lapidus A."/>
            <person name="Glavina del Rio T."/>
            <person name="Dalin E."/>
            <person name="Tice H."/>
            <person name="Bruce D."/>
            <person name="Goodwin L."/>
            <person name="Pitluck S."/>
            <person name="Chertkov O."/>
            <person name="Brettin T."/>
            <person name="Detter J.C."/>
            <person name="Han C."/>
            <person name="Kuske C.R."/>
            <person name="Schmutz J."/>
            <person name="Larimer F."/>
            <person name="Land M."/>
            <person name="Hauser L."/>
            <person name="Kyrpides N."/>
            <person name="Lykidis A."/>
            <person name="Mesbah N.M."/>
            <person name="Wiegel J."/>
        </authorList>
    </citation>
    <scope>NUCLEOTIDE SEQUENCE [LARGE SCALE GENOMIC DNA]</scope>
    <source>
        <strain evidence="2">ATCC BAA-1301 / DSM 18059 / JW/NM-WN-LF</strain>
    </source>
</reference>
<sequence>MIDEGSRKSAIKLGLSLMILVFTTAPVSGQDITNLEELDGLTAEDMINRGKEQLQAEETHTMSGDGLATISLSTRCSSDASNNHEIPDFEVPYHVKTKTQYDPFKYYSQYDMENYFPLLDYFPLLSSGNSLESFGIQKESDEMLLTDQKLYQKYRGEQGKKWVVGDLALMDMTNSIKYFISMDPLTSIEMFQEYDGDVNLIGEKDIDNQEYYVVESNFDPDTYMNMLDDFFESPEIITDEHQIPTEFEEELKDMEQELQEQWEETKENLQVSLTRTKYINQENFTIDKLNSEIDFNFTAEEEIPDELIELEVDLNFDTELYIEDYGQELHFSDITENPISYEELLNEIMFE</sequence>
<dbReference type="KEGG" id="nth:Nther_0657"/>
<proteinExistence type="predicted"/>
<dbReference type="HOGENOM" id="CLU_789469_0_0_9"/>
<protein>
    <submittedName>
        <fullName evidence="1">Uncharacterized protein</fullName>
    </submittedName>
</protein>
<dbReference type="STRING" id="457570.Nther_0657"/>
<dbReference type="RefSeq" id="WP_012447135.1">
    <property type="nucleotide sequence ID" value="NC_010718.1"/>
</dbReference>
<organism evidence="1 2">
    <name type="scientific">Natranaerobius thermophilus (strain ATCC BAA-1301 / DSM 18059 / JW/NM-WN-LF)</name>
    <dbReference type="NCBI Taxonomy" id="457570"/>
    <lineage>
        <taxon>Bacteria</taxon>
        <taxon>Bacillati</taxon>
        <taxon>Bacillota</taxon>
        <taxon>Clostridia</taxon>
        <taxon>Natranaerobiales</taxon>
        <taxon>Natranaerobiaceae</taxon>
        <taxon>Natranaerobius</taxon>
    </lineage>
</organism>
<gene>
    <name evidence="1" type="ordered locus">Nther_0657</name>
</gene>
<dbReference type="Proteomes" id="UP000001683">
    <property type="component" value="Chromosome"/>
</dbReference>
<dbReference type="AlphaFoldDB" id="B2A6R8"/>
<evidence type="ECO:0000313" key="1">
    <source>
        <dbReference type="EMBL" id="ACB84251.1"/>
    </source>
</evidence>
<reference evidence="1 2" key="2">
    <citation type="journal article" date="2011" name="J. Bacteriol.">
        <title>Complete genome sequence of the anaerobic, halophilic alkalithermophile Natranaerobius thermophilus JW/NM-WN-LF.</title>
        <authorList>
            <person name="Zhao B."/>
            <person name="Mesbah N.M."/>
            <person name="Dalin E."/>
            <person name="Goodwin L."/>
            <person name="Nolan M."/>
            <person name="Pitluck S."/>
            <person name="Chertkov O."/>
            <person name="Brettin T.S."/>
            <person name="Han J."/>
            <person name="Larimer F.W."/>
            <person name="Land M.L."/>
            <person name="Hauser L."/>
            <person name="Kyrpides N."/>
            <person name="Wiegel J."/>
        </authorList>
    </citation>
    <scope>NUCLEOTIDE SEQUENCE [LARGE SCALE GENOMIC DNA]</scope>
    <source>
        <strain evidence="2">ATCC BAA-1301 / DSM 18059 / JW/NM-WN-LF</strain>
    </source>
</reference>
<keyword evidence="2" id="KW-1185">Reference proteome</keyword>
<evidence type="ECO:0000313" key="2">
    <source>
        <dbReference type="Proteomes" id="UP000001683"/>
    </source>
</evidence>
<dbReference type="InParanoid" id="B2A6R8"/>
<name>B2A6R8_NATTJ</name>